<comment type="caution">
    <text evidence="2">The sequence shown here is derived from an EMBL/GenBank/DDBJ whole genome shotgun (WGS) entry which is preliminary data.</text>
</comment>
<dbReference type="EMBL" id="RIBY02001734">
    <property type="protein sequence ID" value="KAH9828234.1"/>
    <property type="molecule type" value="Genomic_DNA"/>
</dbReference>
<proteinExistence type="predicted"/>
<reference evidence="2 3" key="1">
    <citation type="journal article" date="2018" name="IMA Fungus">
        <title>IMA Genome-F 10: Nine draft genome sequences of Claviceps purpurea s.lat., including C. arundinis, C. humidiphila, and C. cf. spartinae, pseudomolecules for the pitch canker pathogen Fusarium circinatum, draft genome of Davidsoniella eucalypti, Grosmannia galeiformis, Quambalaria eucalypti, and Teratosphaeria destructans.</title>
        <authorList>
            <person name="Wingfield B.D."/>
            <person name="Liu M."/>
            <person name="Nguyen H.D."/>
            <person name="Lane F.A."/>
            <person name="Morgan S.W."/>
            <person name="De Vos L."/>
            <person name="Wilken P.M."/>
            <person name="Duong T.A."/>
            <person name="Aylward J."/>
            <person name="Coetzee M.P."/>
            <person name="Dadej K."/>
            <person name="De Beer Z.W."/>
            <person name="Findlay W."/>
            <person name="Havenga M."/>
            <person name="Kolarik M."/>
            <person name="Menzies J.G."/>
            <person name="Naidoo K."/>
            <person name="Pochopski O."/>
            <person name="Shoukouhi P."/>
            <person name="Santana Q.C."/>
            <person name="Seifert K.A."/>
            <person name="Soal N."/>
            <person name="Steenkamp E.T."/>
            <person name="Tatham C.T."/>
            <person name="van der Nest M.A."/>
            <person name="Wingfield M.J."/>
        </authorList>
    </citation>
    <scope>NUCLEOTIDE SEQUENCE [LARGE SCALE GENOMIC DNA]</scope>
    <source>
        <strain evidence="2">CMW44962</strain>
    </source>
</reference>
<sequence length="213" mass="23023">MALSGGVLIAAEQQRENMSLPKLPAEPLARLNTLHQILSLGRPLLSVSEERRYRASLALPPWVLHLLALDCSTSENQGMKKKVEALAKGKLTGSSHAAKLEAAKLGCEVLELLAQKQKGKGARLGGTDVGDGQARREVNGQAAVGGSADGGRDRTKREARRVVKDDTTVGKVSAKRKREDEDDDSDSGPVFTRVRPVAKRVRRIVKEESEDES</sequence>
<evidence type="ECO:0000256" key="1">
    <source>
        <dbReference type="SAM" id="MobiDB-lite"/>
    </source>
</evidence>
<keyword evidence="3" id="KW-1185">Reference proteome</keyword>
<feature type="compositionally biased region" description="Basic and acidic residues" evidence="1">
    <location>
        <begin position="150"/>
        <end position="168"/>
    </location>
</feature>
<evidence type="ECO:0000313" key="3">
    <source>
        <dbReference type="Proteomes" id="UP001138500"/>
    </source>
</evidence>
<protein>
    <submittedName>
        <fullName evidence="2">Uncharacterized protein</fullName>
    </submittedName>
</protein>
<feature type="region of interest" description="Disordered" evidence="1">
    <location>
        <begin position="120"/>
        <end position="193"/>
    </location>
</feature>
<organism evidence="2 3">
    <name type="scientific">Teratosphaeria destructans</name>
    <dbReference type="NCBI Taxonomy" id="418781"/>
    <lineage>
        <taxon>Eukaryota</taxon>
        <taxon>Fungi</taxon>
        <taxon>Dikarya</taxon>
        <taxon>Ascomycota</taxon>
        <taxon>Pezizomycotina</taxon>
        <taxon>Dothideomycetes</taxon>
        <taxon>Dothideomycetidae</taxon>
        <taxon>Mycosphaerellales</taxon>
        <taxon>Teratosphaeriaceae</taxon>
        <taxon>Teratosphaeria</taxon>
    </lineage>
</organism>
<gene>
    <name evidence="2" type="ORF">Tdes44962_MAKER09423</name>
</gene>
<dbReference type="Proteomes" id="UP001138500">
    <property type="component" value="Unassembled WGS sequence"/>
</dbReference>
<evidence type="ECO:0000313" key="2">
    <source>
        <dbReference type="EMBL" id="KAH9828234.1"/>
    </source>
</evidence>
<dbReference type="AlphaFoldDB" id="A0A9W7W3A7"/>
<reference evidence="2 3" key="2">
    <citation type="journal article" date="2021" name="Curr. Genet.">
        <title>Genetic response to nitrogen starvation in the aggressive Eucalyptus foliar pathogen Teratosphaeria destructans.</title>
        <authorList>
            <person name="Havenga M."/>
            <person name="Wingfield B.D."/>
            <person name="Wingfield M.J."/>
            <person name="Dreyer L.L."/>
            <person name="Roets F."/>
            <person name="Aylward J."/>
        </authorList>
    </citation>
    <scope>NUCLEOTIDE SEQUENCE [LARGE SCALE GENOMIC DNA]</scope>
    <source>
        <strain evidence="2">CMW44962</strain>
    </source>
</reference>
<accession>A0A9W7W3A7</accession>
<name>A0A9W7W3A7_9PEZI</name>